<proteinExistence type="predicted"/>
<organism evidence="1 2">
    <name type="scientific">Melastoma candidum</name>
    <dbReference type="NCBI Taxonomy" id="119954"/>
    <lineage>
        <taxon>Eukaryota</taxon>
        <taxon>Viridiplantae</taxon>
        <taxon>Streptophyta</taxon>
        <taxon>Embryophyta</taxon>
        <taxon>Tracheophyta</taxon>
        <taxon>Spermatophyta</taxon>
        <taxon>Magnoliopsida</taxon>
        <taxon>eudicotyledons</taxon>
        <taxon>Gunneridae</taxon>
        <taxon>Pentapetalae</taxon>
        <taxon>rosids</taxon>
        <taxon>malvids</taxon>
        <taxon>Myrtales</taxon>
        <taxon>Melastomataceae</taxon>
        <taxon>Melastomatoideae</taxon>
        <taxon>Melastomateae</taxon>
        <taxon>Melastoma</taxon>
    </lineage>
</organism>
<comment type="caution">
    <text evidence="1">The sequence shown here is derived from an EMBL/GenBank/DDBJ whole genome shotgun (WGS) entry which is preliminary data.</text>
</comment>
<gene>
    <name evidence="1" type="ORF">MLD38_027082</name>
</gene>
<evidence type="ECO:0000313" key="1">
    <source>
        <dbReference type="EMBL" id="KAI4342455.1"/>
    </source>
</evidence>
<protein>
    <submittedName>
        <fullName evidence="1">Uncharacterized protein</fullName>
    </submittedName>
</protein>
<accession>A0ACB9P6S6</accession>
<sequence length="505" mass="58811">MGRSSTQEDSTTESLLRTVGSQHGDDNKKHHRDDNRLDEDLLEWVIDINKNLEEGHTYDLGKSWTIYRVPTNMLEAHRTAFVPKIISIGPFHYGDERYKVMEEHKMRFLIRMLGGKFEGNKNGDTKAGVGESHHHGIWGLGDHHKHSTLLNDLSLAMKNLEGRTRESYSESIKLSSKDFIRMMIVDGCFVVGLLRLYHKSREERVDDPIFTTPWMLRTLQRDLIMLENQLPYFVLEELFNLTSTDNQETPLKHLIVMFFDPLFPREDPISKLNTEIEDYHMLNIFRSTFLITARKKFSLMESTHHHENSSSSGVEERQLSHSATELEETGIEFRRHEGVDMLDIVYHNGALKIAPLTIDDNAVLLFLNFLAYEQCDKLSRPFFTNFFVFLDSLVNDVGDIEILHKYGILNHHLGSDEDVVTLVGQLCRQMVYDPDQFYLAPEAKKINHRCTVYYQSEWRHWWRNLISTYFSSPWAFLSLAAAILLLVLTFLSTFYVIYAYYQPTA</sequence>
<name>A0ACB9P6S6_9MYRT</name>
<dbReference type="Proteomes" id="UP001057402">
    <property type="component" value="Chromosome 7"/>
</dbReference>
<dbReference type="EMBL" id="CM042886">
    <property type="protein sequence ID" value="KAI4342455.1"/>
    <property type="molecule type" value="Genomic_DNA"/>
</dbReference>
<reference evidence="2" key="1">
    <citation type="journal article" date="2023" name="Front. Plant Sci.">
        <title>Chromosomal-level genome assembly of Melastoma candidum provides insights into trichome evolution.</title>
        <authorList>
            <person name="Zhong Y."/>
            <person name="Wu W."/>
            <person name="Sun C."/>
            <person name="Zou P."/>
            <person name="Liu Y."/>
            <person name="Dai S."/>
            <person name="Zhou R."/>
        </authorList>
    </citation>
    <scope>NUCLEOTIDE SEQUENCE [LARGE SCALE GENOMIC DNA]</scope>
</reference>
<keyword evidence="2" id="KW-1185">Reference proteome</keyword>
<evidence type="ECO:0000313" key="2">
    <source>
        <dbReference type="Proteomes" id="UP001057402"/>
    </source>
</evidence>